<dbReference type="Proteomes" id="UP001151699">
    <property type="component" value="Chromosome B"/>
</dbReference>
<keyword evidence="2" id="KW-0378">Hydrolase</keyword>
<proteinExistence type="inferred from homology"/>
<organism evidence="7 8">
    <name type="scientific">Pseudolycoriella hygida</name>
    <dbReference type="NCBI Taxonomy" id="35572"/>
    <lineage>
        <taxon>Eukaryota</taxon>
        <taxon>Metazoa</taxon>
        <taxon>Ecdysozoa</taxon>
        <taxon>Arthropoda</taxon>
        <taxon>Hexapoda</taxon>
        <taxon>Insecta</taxon>
        <taxon>Pterygota</taxon>
        <taxon>Neoptera</taxon>
        <taxon>Endopterygota</taxon>
        <taxon>Diptera</taxon>
        <taxon>Nematocera</taxon>
        <taxon>Sciaroidea</taxon>
        <taxon>Sciaridae</taxon>
        <taxon>Pseudolycoriella</taxon>
    </lineage>
</organism>
<dbReference type="CDD" id="cd00190">
    <property type="entry name" value="Tryp_SPc"/>
    <property type="match status" value="1"/>
</dbReference>
<dbReference type="OrthoDB" id="8440449at2759"/>
<evidence type="ECO:0000256" key="5">
    <source>
        <dbReference type="ARBA" id="ARBA00024195"/>
    </source>
</evidence>
<sequence length="281" mass="30514">MVCDKCTTIKTCVEQLNKSINVIVIYLSLLAFGDCKVLGHQGELESRITGGNTAPQGAFPFQVSLRSTSNTHFCGGALISDRWVLTAASCVYNKQPSQLLIVIGADSIWDGTIYGCENITKHERFDSNELINDIAVVKTSREVLNSTFVAPTFYYRYTTSCSVVMATSGWGDTEAGGALYLQYLNVTTISNFGCKVALSTYEPAKNIELSTSTSQQICVYGTYNSGSSVCNGDKGGPLFRSLSRVVTGILSYGTCTEKIPAIYTSVGYYQAWILAQTNKEI</sequence>
<keyword evidence="1" id="KW-0645">Protease</keyword>
<evidence type="ECO:0000256" key="4">
    <source>
        <dbReference type="ARBA" id="ARBA00023157"/>
    </source>
</evidence>
<evidence type="ECO:0000313" key="7">
    <source>
        <dbReference type="EMBL" id="KAJ6640581.1"/>
    </source>
</evidence>
<dbReference type="SUPFAM" id="SSF50494">
    <property type="entry name" value="Trypsin-like serine proteases"/>
    <property type="match status" value="1"/>
</dbReference>
<dbReference type="SMART" id="SM00020">
    <property type="entry name" value="Tryp_SPc"/>
    <property type="match status" value="1"/>
</dbReference>
<accession>A0A9Q0N0E1</accession>
<dbReference type="Gene3D" id="2.40.10.10">
    <property type="entry name" value="Trypsin-like serine proteases"/>
    <property type="match status" value="1"/>
</dbReference>
<dbReference type="GO" id="GO:0004252">
    <property type="term" value="F:serine-type endopeptidase activity"/>
    <property type="evidence" value="ECO:0007669"/>
    <property type="project" value="InterPro"/>
</dbReference>
<gene>
    <name evidence="7" type="primary">CHYM2_4</name>
    <name evidence="7" type="ORF">Bhyg_05512</name>
</gene>
<dbReference type="InterPro" id="IPR009003">
    <property type="entry name" value="Peptidase_S1_PA"/>
</dbReference>
<protein>
    <submittedName>
        <fullName evidence="7">Chymotrypsin-2</fullName>
    </submittedName>
</protein>
<dbReference type="InterPro" id="IPR043504">
    <property type="entry name" value="Peptidase_S1_PA_chymotrypsin"/>
</dbReference>
<keyword evidence="4" id="KW-1015">Disulfide bond</keyword>
<comment type="caution">
    <text evidence="7">The sequence shown here is derived from an EMBL/GenBank/DDBJ whole genome shotgun (WGS) entry which is preliminary data.</text>
</comment>
<dbReference type="InterPro" id="IPR050430">
    <property type="entry name" value="Peptidase_S1"/>
</dbReference>
<evidence type="ECO:0000259" key="6">
    <source>
        <dbReference type="PROSITE" id="PS50240"/>
    </source>
</evidence>
<dbReference type="EMBL" id="WJQU01000002">
    <property type="protein sequence ID" value="KAJ6640581.1"/>
    <property type="molecule type" value="Genomic_DNA"/>
</dbReference>
<dbReference type="FunFam" id="2.40.10.10:FF:000068">
    <property type="entry name" value="transmembrane protease serine 2"/>
    <property type="match status" value="1"/>
</dbReference>
<feature type="domain" description="Peptidase S1" evidence="6">
    <location>
        <begin position="48"/>
        <end position="278"/>
    </location>
</feature>
<keyword evidence="8" id="KW-1185">Reference proteome</keyword>
<reference evidence="7" key="1">
    <citation type="submission" date="2022-07" db="EMBL/GenBank/DDBJ databases">
        <authorList>
            <person name="Trinca V."/>
            <person name="Uliana J.V.C."/>
            <person name="Torres T.T."/>
            <person name="Ward R.J."/>
            <person name="Monesi N."/>
        </authorList>
    </citation>
    <scope>NUCLEOTIDE SEQUENCE</scope>
    <source>
        <strain evidence="7">HSMRA1968</strain>
        <tissue evidence="7">Whole embryos</tissue>
    </source>
</reference>
<evidence type="ECO:0000313" key="8">
    <source>
        <dbReference type="Proteomes" id="UP001151699"/>
    </source>
</evidence>
<evidence type="ECO:0000256" key="2">
    <source>
        <dbReference type="ARBA" id="ARBA00022801"/>
    </source>
</evidence>
<evidence type="ECO:0000256" key="3">
    <source>
        <dbReference type="ARBA" id="ARBA00022825"/>
    </source>
</evidence>
<dbReference type="InterPro" id="IPR001254">
    <property type="entry name" value="Trypsin_dom"/>
</dbReference>
<dbReference type="PRINTS" id="PR00722">
    <property type="entry name" value="CHYMOTRYPSIN"/>
</dbReference>
<dbReference type="PROSITE" id="PS50240">
    <property type="entry name" value="TRYPSIN_DOM"/>
    <property type="match status" value="1"/>
</dbReference>
<dbReference type="GO" id="GO:0006508">
    <property type="term" value="P:proteolysis"/>
    <property type="evidence" value="ECO:0007669"/>
    <property type="project" value="UniProtKB-KW"/>
</dbReference>
<dbReference type="Pfam" id="PF00089">
    <property type="entry name" value="Trypsin"/>
    <property type="match status" value="1"/>
</dbReference>
<keyword evidence="3" id="KW-0720">Serine protease</keyword>
<dbReference type="AlphaFoldDB" id="A0A9Q0N0E1"/>
<dbReference type="PANTHER" id="PTHR24276">
    <property type="entry name" value="POLYSERASE-RELATED"/>
    <property type="match status" value="1"/>
</dbReference>
<evidence type="ECO:0000256" key="1">
    <source>
        <dbReference type="ARBA" id="ARBA00022670"/>
    </source>
</evidence>
<comment type="similarity">
    <text evidence="5">Belongs to the peptidase S1 family. CLIP subfamily.</text>
</comment>
<name>A0A9Q0N0E1_9DIPT</name>
<dbReference type="PANTHER" id="PTHR24276:SF91">
    <property type="entry name" value="AT26814P-RELATED"/>
    <property type="match status" value="1"/>
</dbReference>
<dbReference type="InterPro" id="IPR001314">
    <property type="entry name" value="Peptidase_S1A"/>
</dbReference>